<evidence type="ECO:0000256" key="11">
    <source>
        <dbReference type="SAM" id="MobiDB-lite"/>
    </source>
</evidence>
<comment type="subcellular location">
    <subcellularLocation>
        <location evidence="1">Endoplasmic reticulum membrane</location>
        <topology evidence="1">Multi-pass membrane protein</topology>
    </subcellularLocation>
</comment>
<keyword evidence="5 12" id="KW-0812">Transmembrane</keyword>
<dbReference type="EMBL" id="OZ004254">
    <property type="protein sequence ID" value="CAK7896093.1"/>
    <property type="molecule type" value="Genomic_DNA"/>
</dbReference>
<feature type="compositionally biased region" description="Low complexity" evidence="11">
    <location>
        <begin position="248"/>
        <end position="271"/>
    </location>
</feature>
<keyword evidence="14" id="KW-1185">Reference proteome</keyword>
<sequence>MSANGVQVPVTNQKSQAAISLANYLRDNKALKQRTGLLNNKEDIDFFRFKRFVRLLTSDEYKKKQSNPKNGLMPINSEKEAVQAFIMLIQGQFVIPINKLHFKEIKETNPSWKPNRSKPTLTPSNKANLEPNAYFAWTYTKPNPFMLLYGILLIVGIFAVILFPLWPSFMKVGVWYLSMAFLGLIALFFAIAIVRLIIYVITLLALPRAFWLYPNLFEDCGVLESFQPLYGWEEPKKDKKKKSKSKKGSVTTTGDETTTTSKSTGTDSNTTAVRRKVTLEEVDE</sequence>
<feature type="transmembrane region" description="Helical" evidence="12">
    <location>
        <begin position="147"/>
        <end position="167"/>
    </location>
</feature>
<evidence type="ECO:0000256" key="3">
    <source>
        <dbReference type="ARBA" id="ARBA00021257"/>
    </source>
</evidence>
<evidence type="ECO:0000256" key="5">
    <source>
        <dbReference type="ARBA" id="ARBA00022692"/>
    </source>
</evidence>
<evidence type="ECO:0000256" key="6">
    <source>
        <dbReference type="ARBA" id="ARBA00022824"/>
    </source>
</evidence>
<feature type="region of interest" description="Disordered" evidence="11">
    <location>
        <begin position="235"/>
        <end position="272"/>
    </location>
</feature>
<protein>
    <recommendedName>
        <fullName evidence="3">Translocation protein SEC62</fullName>
    </recommendedName>
</protein>
<evidence type="ECO:0000256" key="2">
    <source>
        <dbReference type="ARBA" id="ARBA00010604"/>
    </source>
</evidence>
<keyword evidence="6" id="KW-0256">Endoplasmic reticulum</keyword>
<dbReference type="Pfam" id="PF03839">
    <property type="entry name" value="Sec62"/>
    <property type="match status" value="1"/>
</dbReference>
<feature type="compositionally biased region" description="Basic residues" evidence="11">
    <location>
        <begin position="238"/>
        <end position="247"/>
    </location>
</feature>
<dbReference type="InterPro" id="IPR004728">
    <property type="entry name" value="Sec62"/>
</dbReference>
<evidence type="ECO:0000256" key="12">
    <source>
        <dbReference type="SAM" id="Phobius"/>
    </source>
</evidence>
<keyword evidence="9" id="KW-0811">Translocation</keyword>
<proteinExistence type="inferred from homology"/>
<name>A0ABP0EBG6_9ASCO</name>
<evidence type="ECO:0000256" key="4">
    <source>
        <dbReference type="ARBA" id="ARBA00022448"/>
    </source>
</evidence>
<keyword evidence="10 12" id="KW-0472">Membrane</keyword>
<dbReference type="Proteomes" id="UP001497600">
    <property type="component" value="Chromosome B"/>
</dbReference>
<comment type="similarity">
    <text evidence="2">Belongs to the SEC62 family.</text>
</comment>
<reference evidence="13 14" key="1">
    <citation type="submission" date="2024-01" db="EMBL/GenBank/DDBJ databases">
        <authorList>
            <consortium name="Genoscope - CEA"/>
            <person name="William W."/>
        </authorList>
    </citation>
    <scope>NUCLEOTIDE SEQUENCE [LARGE SCALE GENOMIC DNA]</scope>
    <source>
        <strain evidence="13 14">29B2s-10</strain>
    </source>
</reference>
<dbReference type="PANTHER" id="PTHR12443">
    <property type="entry name" value="TRANSLOCATION PROTEIN SEC62"/>
    <property type="match status" value="1"/>
</dbReference>
<dbReference type="InterPro" id="IPR011553">
    <property type="entry name" value="Sec62_asco"/>
</dbReference>
<keyword evidence="7" id="KW-0653">Protein transport</keyword>
<keyword evidence="8 12" id="KW-1133">Transmembrane helix</keyword>
<evidence type="ECO:0000256" key="10">
    <source>
        <dbReference type="ARBA" id="ARBA00023136"/>
    </source>
</evidence>
<feature type="transmembrane region" description="Helical" evidence="12">
    <location>
        <begin position="173"/>
        <end position="206"/>
    </location>
</feature>
<dbReference type="PANTHER" id="PTHR12443:SF9">
    <property type="entry name" value="TRANSLOCATION PROTEIN SEC62"/>
    <property type="match status" value="1"/>
</dbReference>
<evidence type="ECO:0000313" key="14">
    <source>
        <dbReference type="Proteomes" id="UP001497600"/>
    </source>
</evidence>
<organism evidence="13 14">
    <name type="scientific">[Candida] anglica</name>
    <dbReference type="NCBI Taxonomy" id="148631"/>
    <lineage>
        <taxon>Eukaryota</taxon>
        <taxon>Fungi</taxon>
        <taxon>Dikarya</taxon>
        <taxon>Ascomycota</taxon>
        <taxon>Saccharomycotina</taxon>
        <taxon>Pichiomycetes</taxon>
        <taxon>Debaryomycetaceae</taxon>
        <taxon>Kurtzmaniella</taxon>
    </lineage>
</organism>
<evidence type="ECO:0000256" key="1">
    <source>
        <dbReference type="ARBA" id="ARBA00004477"/>
    </source>
</evidence>
<evidence type="ECO:0000313" key="13">
    <source>
        <dbReference type="EMBL" id="CAK7896093.1"/>
    </source>
</evidence>
<dbReference type="NCBIfam" id="TIGR00869">
    <property type="entry name" value="sec62"/>
    <property type="match status" value="1"/>
</dbReference>
<accession>A0ABP0EBG6</accession>
<evidence type="ECO:0000256" key="7">
    <source>
        <dbReference type="ARBA" id="ARBA00022927"/>
    </source>
</evidence>
<evidence type="ECO:0000256" key="8">
    <source>
        <dbReference type="ARBA" id="ARBA00022989"/>
    </source>
</evidence>
<keyword evidence="4" id="KW-0813">Transport</keyword>
<gene>
    <name evidence="13" type="primary">SEC62</name>
    <name evidence="13" type="ORF">CAAN4_B03378</name>
</gene>
<evidence type="ECO:0000256" key="9">
    <source>
        <dbReference type="ARBA" id="ARBA00023010"/>
    </source>
</evidence>